<dbReference type="GO" id="GO:0030313">
    <property type="term" value="C:cell envelope"/>
    <property type="evidence" value="ECO:0007669"/>
    <property type="project" value="UniProtKB-SubCell"/>
</dbReference>
<dbReference type="PROSITE" id="PS51318">
    <property type="entry name" value="TAT"/>
    <property type="match status" value="1"/>
</dbReference>
<dbReference type="EMBL" id="QYBC01000025">
    <property type="protein sequence ID" value="RYB01949.1"/>
    <property type="molecule type" value="Genomic_DNA"/>
</dbReference>
<evidence type="ECO:0000256" key="4">
    <source>
        <dbReference type="SAM" id="SignalP"/>
    </source>
</evidence>
<dbReference type="AlphaFoldDB" id="A0A4Q2R8A8"/>
<dbReference type="OrthoDB" id="3837830at2"/>
<dbReference type="Gene3D" id="3.40.50.2300">
    <property type="match status" value="2"/>
</dbReference>
<dbReference type="PANTHER" id="PTHR46847:SF1">
    <property type="entry name" value="D-ALLOSE-BINDING PERIPLASMIC PROTEIN-RELATED"/>
    <property type="match status" value="1"/>
</dbReference>
<evidence type="ECO:0000313" key="6">
    <source>
        <dbReference type="EMBL" id="RYB01949.1"/>
    </source>
</evidence>
<dbReference type="InterPro" id="IPR006311">
    <property type="entry name" value="TAT_signal"/>
</dbReference>
<feature type="chain" id="PRO_5020529818" evidence="4">
    <location>
        <begin position="28"/>
        <end position="342"/>
    </location>
</feature>
<dbReference type="GO" id="GO:0030246">
    <property type="term" value="F:carbohydrate binding"/>
    <property type="evidence" value="ECO:0007669"/>
    <property type="project" value="UniProtKB-ARBA"/>
</dbReference>
<comment type="subcellular location">
    <subcellularLocation>
        <location evidence="1">Cell envelope</location>
    </subcellularLocation>
</comment>
<dbReference type="Pfam" id="PF13407">
    <property type="entry name" value="Peripla_BP_4"/>
    <property type="match status" value="1"/>
</dbReference>
<evidence type="ECO:0000259" key="5">
    <source>
        <dbReference type="Pfam" id="PF13407"/>
    </source>
</evidence>
<dbReference type="InterPro" id="IPR028082">
    <property type="entry name" value="Peripla_BP_I"/>
</dbReference>
<evidence type="ECO:0000256" key="1">
    <source>
        <dbReference type="ARBA" id="ARBA00004196"/>
    </source>
</evidence>
<feature type="signal peptide" evidence="4">
    <location>
        <begin position="1"/>
        <end position="27"/>
    </location>
</feature>
<proteinExistence type="inferred from homology"/>
<dbReference type="RefSeq" id="WP_129221614.1">
    <property type="nucleotide sequence ID" value="NZ_QYBC01000025.1"/>
</dbReference>
<feature type="domain" description="Periplasmic binding protein" evidence="5">
    <location>
        <begin position="34"/>
        <end position="290"/>
    </location>
</feature>
<comment type="caution">
    <text evidence="6">The sequence shown here is derived from an EMBL/GenBank/DDBJ whole genome shotgun (WGS) entry which is preliminary data.</text>
</comment>
<dbReference type="SUPFAM" id="SSF53822">
    <property type="entry name" value="Periplasmic binding protein-like I"/>
    <property type="match status" value="1"/>
</dbReference>
<reference evidence="6 7" key="2">
    <citation type="submission" date="2019-02" db="EMBL/GenBank/DDBJ databases">
        <title>'Lichenibacterium ramalinii' gen. nov. sp. nov., 'Lichenibacterium minor' gen. nov. sp. nov.</title>
        <authorList>
            <person name="Pankratov T."/>
        </authorList>
    </citation>
    <scope>NUCLEOTIDE SEQUENCE [LARGE SCALE GENOMIC DNA]</scope>
    <source>
        <strain evidence="6 7">RmlP001</strain>
    </source>
</reference>
<evidence type="ECO:0000256" key="3">
    <source>
        <dbReference type="ARBA" id="ARBA00022729"/>
    </source>
</evidence>
<keyword evidence="3 4" id="KW-0732">Signal</keyword>
<dbReference type="PANTHER" id="PTHR46847">
    <property type="entry name" value="D-ALLOSE-BINDING PERIPLASMIC PROTEIN-RELATED"/>
    <property type="match status" value="1"/>
</dbReference>
<gene>
    <name evidence="6" type="ORF">D3272_23280</name>
</gene>
<comment type="similarity">
    <text evidence="2">Belongs to the bacterial solute-binding protein 2 family.</text>
</comment>
<dbReference type="InterPro" id="IPR025997">
    <property type="entry name" value="SBP_2_dom"/>
</dbReference>
<evidence type="ECO:0000256" key="2">
    <source>
        <dbReference type="ARBA" id="ARBA00007639"/>
    </source>
</evidence>
<accession>A0A4Q2R8A8</accession>
<dbReference type="Proteomes" id="UP000289411">
    <property type="component" value="Unassembled WGS sequence"/>
</dbReference>
<keyword evidence="7" id="KW-1185">Reference proteome</keyword>
<name>A0A4Q2R8A8_9HYPH</name>
<sequence>MKVSKRSGLRTVLAATAALLAATPAFADKAKPVIGFTVYDMSSFIAWGKQGAEAITKAINGTLLWQSAHNDVNAQISQIQQFINQKVDVIIIAAVNSATLGPQIEQATKAGIPVIATNLSISGPEAAKLVSYVGPNDVGAGEQEAQAVVDALKGKGNVVIMQGPVGQSGAIDRTKGIQNILAKNPGIKVLAMQPANWERTQAYKLMQDWLSRYNGQIDGLISENDDMAIGSIQALKEKGLAGKIPVSGVDAIKDGLRAIRSGDIIETNLQNGALELGMAVQVAVDHLQGKPVPKEAMLQMPAITKANVDKFYDQLFDHSDKFIEGLPELIKQNMASGQYANE</sequence>
<evidence type="ECO:0000313" key="7">
    <source>
        <dbReference type="Proteomes" id="UP000289411"/>
    </source>
</evidence>
<reference evidence="6 7" key="1">
    <citation type="submission" date="2018-09" db="EMBL/GenBank/DDBJ databases">
        <authorList>
            <person name="Grouzdev D.S."/>
            <person name="Krutkina M.S."/>
        </authorList>
    </citation>
    <scope>NUCLEOTIDE SEQUENCE [LARGE SCALE GENOMIC DNA]</scope>
    <source>
        <strain evidence="6 7">RmlP001</strain>
    </source>
</reference>
<protein>
    <submittedName>
        <fullName evidence="6">Sugar ABC transporter substrate-binding protein</fullName>
    </submittedName>
</protein>
<organism evidence="6 7">
    <name type="scientific">Lichenibacterium ramalinae</name>
    <dbReference type="NCBI Taxonomy" id="2316527"/>
    <lineage>
        <taxon>Bacteria</taxon>
        <taxon>Pseudomonadati</taxon>
        <taxon>Pseudomonadota</taxon>
        <taxon>Alphaproteobacteria</taxon>
        <taxon>Hyphomicrobiales</taxon>
        <taxon>Lichenihabitantaceae</taxon>
        <taxon>Lichenibacterium</taxon>
    </lineage>
</organism>